<dbReference type="InterPro" id="IPR029041">
    <property type="entry name" value="FAD-linked_oxidoreductase-like"/>
</dbReference>
<feature type="domain" description="Proline dehydrogenase" evidence="2">
    <location>
        <begin position="93"/>
        <end position="391"/>
    </location>
</feature>
<dbReference type="Pfam" id="PF01619">
    <property type="entry name" value="Pro_dh"/>
    <property type="match status" value="1"/>
</dbReference>
<organism evidence="3 4">
    <name type="scientific">Hymenobacter actinosclerus</name>
    <dbReference type="NCBI Taxonomy" id="82805"/>
    <lineage>
        <taxon>Bacteria</taxon>
        <taxon>Pseudomonadati</taxon>
        <taxon>Bacteroidota</taxon>
        <taxon>Cytophagia</taxon>
        <taxon>Cytophagales</taxon>
        <taxon>Hymenobacteraceae</taxon>
        <taxon>Hymenobacter</taxon>
    </lineage>
</organism>
<dbReference type="InterPro" id="IPR002872">
    <property type="entry name" value="Proline_DH_dom"/>
</dbReference>
<proteinExistence type="predicted"/>
<name>A0A1I0GRD9_9BACT</name>
<dbReference type="Proteomes" id="UP000198697">
    <property type="component" value="Unassembled WGS sequence"/>
</dbReference>
<dbReference type="SUPFAM" id="SSF51730">
    <property type="entry name" value="FAD-linked oxidoreductase"/>
    <property type="match status" value="1"/>
</dbReference>
<dbReference type="Gene3D" id="3.20.20.220">
    <property type="match status" value="1"/>
</dbReference>
<dbReference type="GO" id="GO:0004657">
    <property type="term" value="F:proline dehydrogenase activity"/>
    <property type="evidence" value="ECO:0007669"/>
    <property type="project" value="InterPro"/>
</dbReference>
<dbReference type="InterPro" id="IPR015659">
    <property type="entry name" value="Proline_oxidase"/>
</dbReference>
<dbReference type="PANTHER" id="PTHR13914:SF0">
    <property type="entry name" value="PROLINE DEHYDROGENASE 1, MITOCHONDRIAL"/>
    <property type="match status" value="1"/>
</dbReference>
<reference evidence="4" key="1">
    <citation type="submission" date="2016-10" db="EMBL/GenBank/DDBJ databases">
        <authorList>
            <person name="Varghese N."/>
            <person name="Submissions S."/>
        </authorList>
    </citation>
    <scope>NUCLEOTIDE SEQUENCE [LARGE SCALE GENOMIC DNA]</scope>
    <source>
        <strain evidence="4">DSM 15310</strain>
    </source>
</reference>
<evidence type="ECO:0000259" key="2">
    <source>
        <dbReference type="Pfam" id="PF01619"/>
    </source>
</evidence>
<evidence type="ECO:0000313" key="3">
    <source>
        <dbReference type="EMBL" id="SET73676.1"/>
    </source>
</evidence>
<dbReference type="EMBL" id="FOHS01000003">
    <property type="protein sequence ID" value="SET73676.1"/>
    <property type="molecule type" value="Genomic_DNA"/>
</dbReference>
<protein>
    <submittedName>
        <fullName evidence="3">L-proline dehydrogenase</fullName>
    </submittedName>
</protein>
<keyword evidence="4" id="KW-1185">Reference proteome</keyword>
<accession>A0A1I0GRD9</accession>
<evidence type="ECO:0000313" key="4">
    <source>
        <dbReference type="Proteomes" id="UP000198697"/>
    </source>
</evidence>
<dbReference type="GO" id="GO:0010133">
    <property type="term" value="P:L-proline catabolic process to L-glutamate"/>
    <property type="evidence" value="ECO:0007669"/>
    <property type="project" value="TreeGrafter"/>
</dbReference>
<gene>
    <name evidence="3" type="ORF">SAMN04487998_2545</name>
</gene>
<dbReference type="STRING" id="82805.SAMN04487998_2545"/>
<evidence type="ECO:0000256" key="1">
    <source>
        <dbReference type="ARBA" id="ARBA00023002"/>
    </source>
</evidence>
<sequence>MPGRYYPLLPMSQLQAPPISFDDTAVAFASRSNGELRKMYALFASMNNPTLVKTGSGIMKTALKWHVPGTKFLIKNSIFEQFCGGETIQECLPVIEELGRYDIGTILDYSVEGEGSDKSFDATTTEILATLDLAHRSKHIPFSVFKVTGVGEAAILEKIQAGKTLSAAEQASYDKTVLRVNAICARAHQYGVRVFIDAEESWFQDTIDQLAYQMMRRYNHESAIVWNTYQLYRHDRLEALEASAAEAAAGHYHIGAKLVRGAYMEKEARTASAQSRPTPINPSKQATDALYDEALRYCIDHIDHISVCAGTHNEASSLLLTQLIQQAGLRPNDPRVWFAQLYGMSDNLSYNLANAGYNTAKYVPYGPVEAVMPYLLRRADENTAIAGQTSREFRLIQKEMSRRKL</sequence>
<dbReference type="AlphaFoldDB" id="A0A1I0GRD9"/>
<keyword evidence="1" id="KW-0560">Oxidoreductase</keyword>
<dbReference type="GO" id="GO:0071949">
    <property type="term" value="F:FAD binding"/>
    <property type="evidence" value="ECO:0007669"/>
    <property type="project" value="TreeGrafter"/>
</dbReference>
<dbReference type="PANTHER" id="PTHR13914">
    <property type="entry name" value="PROLINE OXIDASE"/>
    <property type="match status" value="1"/>
</dbReference>